<dbReference type="GO" id="GO:0005742">
    <property type="term" value="C:mitochondrial outer membrane translocase complex"/>
    <property type="evidence" value="ECO:0007669"/>
    <property type="project" value="UniProtKB-UniRule"/>
</dbReference>
<evidence type="ECO:0000256" key="1">
    <source>
        <dbReference type="ARBA" id="ARBA00004572"/>
    </source>
</evidence>
<evidence type="ECO:0000256" key="15">
    <source>
        <dbReference type="SAM" id="Phobius"/>
    </source>
</evidence>
<dbReference type="OrthoDB" id="2154253at2759"/>
<dbReference type="PIRSF" id="PIRSF037707">
    <property type="entry name" value="MAS20_rcpt"/>
    <property type="match status" value="1"/>
</dbReference>
<comment type="similarity">
    <text evidence="2 14">Belongs to the Tom20 family.</text>
</comment>
<dbReference type="Pfam" id="PF02064">
    <property type="entry name" value="MAS20"/>
    <property type="match status" value="1"/>
</dbReference>
<keyword evidence="5 14" id="KW-1000">Mitochondrion outer membrane</keyword>
<dbReference type="Proteomes" id="UP000758603">
    <property type="component" value="Unassembled WGS sequence"/>
</dbReference>
<evidence type="ECO:0000256" key="2">
    <source>
        <dbReference type="ARBA" id="ARBA00005792"/>
    </source>
</evidence>
<evidence type="ECO:0000256" key="9">
    <source>
        <dbReference type="ARBA" id="ARBA00023136"/>
    </source>
</evidence>
<evidence type="ECO:0000256" key="7">
    <source>
        <dbReference type="ARBA" id="ARBA00022989"/>
    </source>
</evidence>
<keyword evidence="6" id="KW-0653">Protein transport</keyword>
<evidence type="ECO:0000256" key="6">
    <source>
        <dbReference type="ARBA" id="ARBA00022927"/>
    </source>
</evidence>
<dbReference type="GeneID" id="70135113"/>
<accession>A0A9P8UW88</accession>
<dbReference type="AlphaFoldDB" id="A0A9P8UW88"/>
<dbReference type="GO" id="GO:0030943">
    <property type="term" value="F:mitochondrion targeting sequence binding"/>
    <property type="evidence" value="ECO:0007669"/>
    <property type="project" value="TreeGrafter"/>
</dbReference>
<evidence type="ECO:0000256" key="3">
    <source>
        <dbReference type="ARBA" id="ARBA00022448"/>
    </source>
</evidence>
<evidence type="ECO:0000256" key="4">
    <source>
        <dbReference type="ARBA" id="ARBA00022692"/>
    </source>
</evidence>
<evidence type="ECO:0000256" key="14">
    <source>
        <dbReference type="PIRNR" id="PIRNR037707"/>
    </source>
</evidence>
<dbReference type="RefSeq" id="XP_045963679.1">
    <property type="nucleotide sequence ID" value="XM_046106222.1"/>
</dbReference>
<evidence type="ECO:0000256" key="5">
    <source>
        <dbReference type="ARBA" id="ARBA00022787"/>
    </source>
</evidence>
<organism evidence="16 17">
    <name type="scientific">Truncatella angustata</name>
    <dbReference type="NCBI Taxonomy" id="152316"/>
    <lineage>
        <taxon>Eukaryota</taxon>
        <taxon>Fungi</taxon>
        <taxon>Dikarya</taxon>
        <taxon>Ascomycota</taxon>
        <taxon>Pezizomycotina</taxon>
        <taxon>Sordariomycetes</taxon>
        <taxon>Xylariomycetidae</taxon>
        <taxon>Amphisphaeriales</taxon>
        <taxon>Sporocadaceae</taxon>
        <taxon>Truncatella</taxon>
    </lineage>
</organism>
<name>A0A9P8UW88_9PEZI</name>
<dbReference type="GO" id="GO:0006886">
    <property type="term" value="P:intracellular protein transport"/>
    <property type="evidence" value="ECO:0007669"/>
    <property type="project" value="InterPro"/>
</dbReference>
<dbReference type="GO" id="GO:0016031">
    <property type="term" value="P:tRNA import into mitochondrion"/>
    <property type="evidence" value="ECO:0007669"/>
    <property type="project" value="TreeGrafter"/>
</dbReference>
<evidence type="ECO:0000256" key="10">
    <source>
        <dbReference type="ARBA" id="ARBA00042705"/>
    </source>
</evidence>
<keyword evidence="4 15" id="KW-0812">Transmembrane</keyword>
<dbReference type="InterPro" id="IPR023392">
    <property type="entry name" value="Tom20_dom_sf"/>
</dbReference>
<dbReference type="Gene3D" id="1.20.960.10">
    <property type="entry name" value="Mitochondrial outer membrane translocase complex, subunit Tom20 domain"/>
    <property type="match status" value="1"/>
</dbReference>
<dbReference type="PRINTS" id="PR00351">
    <property type="entry name" value="OM20RECEPTOR"/>
</dbReference>
<dbReference type="PANTHER" id="PTHR12430">
    <property type="entry name" value="MITOCHONDRIAL IMPORT RECEPTOR SUBUNIT TOM20"/>
    <property type="match status" value="1"/>
</dbReference>
<keyword evidence="8 14" id="KW-0496">Mitochondrion</keyword>
<dbReference type="GO" id="GO:0030150">
    <property type="term" value="P:protein import into mitochondrial matrix"/>
    <property type="evidence" value="ECO:0007669"/>
    <property type="project" value="TreeGrafter"/>
</dbReference>
<comment type="caution">
    <text evidence="16">The sequence shown here is derived from an EMBL/GenBank/DDBJ whole genome shotgun (WGS) entry which is preliminary data.</text>
</comment>
<dbReference type="PANTHER" id="PTHR12430:SF0">
    <property type="entry name" value="TRANSLOCASE OF OUTER MITOCHONDRIAL MEMBRANE 20"/>
    <property type="match status" value="1"/>
</dbReference>
<sequence length="166" mass="18288">MVQTSTIATISVATIATGLLGYAIYFDSQRRQSVEFRRTLRRNERQASRKEKESAAAGRQERVKDIQTAVDAAADEGFPTGVNEREGYFMEHVQIGEQLAADPSKTMDAALAFYKALKVYPTPGDLIGIYDKTVDKRVLDVLAEMIAYDKALDLDGIGSMPHPGLD</sequence>
<dbReference type="GO" id="GO:0008320">
    <property type="term" value="F:protein transmembrane transporter activity"/>
    <property type="evidence" value="ECO:0007669"/>
    <property type="project" value="TreeGrafter"/>
</dbReference>
<evidence type="ECO:0000256" key="8">
    <source>
        <dbReference type="ARBA" id="ARBA00023128"/>
    </source>
</evidence>
<evidence type="ECO:0000313" key="16">
    <source>
        <dbReference type="EMBL" id="KAH6659548.1"/>
    </source>
</evidence>
<dbReference type="FunFam" id="1.20.960.10:FF:000002">
    <property type="entry name" value="Mitochondrial import receptor subunit TOM20"/>
    <property type="match status" value="1"/>
</dbReference>
<reference evidence="16" key="1">
    <citation type="journal article" date="2021" name="Nat. Commun.">
        <title>Genetic determinants of endophytism in the Arabidopsis root mycobiome.</title>
        <authorList>
            <person name="Mesny F."/>
            <person name="Miyauchi S."/>
            <person name="Thiergart T."/>
            <person name="Pickel B."/>
            <person name="Atanasova L."/>
            <person name="Karlsson M."/>
            <person name="Huettel B."/>
            <person name="Barry K.W."/>
            <person name="Haridas S."/>
            <person name="Chen C."/>
            <person name="Bauer D."/>
            <person name="Andreopoulos W."/>
            <person name="Pangilinan J."/>
            <person name="LaButti K."/>
            <person name="Riley R."/>
            <person name="Lipzen A."/>
            <person name="Clum A."/>
            <person name="Drula E."/>
            <person name="Henrissat B."/>
            <person name="Kohler A."/>
            <person name="Grigoriev I.V."/>
            <person name="Martin F.M."/>
            <person name="Hacquard S."/>
        </authorList>
    </citation>
    <scope>NUCLEOTIDE SEQUENCE</scope>
    <source>
        <strain evidence="16">MPI-SDFR-AT-0073</strain>
    </source>
</reference>
<feature type="transmembrane region" description="Helical" evidence="15">
    <location>
        <begin position="6"/>
        <end position="26"/>
    </location>
</feature>
<evidence type="ECO:0000256" key="12">
    <source>
        <dbReference type="ARBA" id="ARBA00073975"/>
    </source>
</evidence>
<keyword evidence="7 15" id="KW-1133">Transmembrane helix</keyword>
<dbReference type="GO" id="GO:0006605">
    <property type="term" value="P:protein targeting"/>
    <property type="evidence" value="ECO:0007669"/>
    <property type="project" value="InterPro"/>
</dbReference>
<evidence type="ECO:0000256" key="11">
    <source>
        <dbReference type="ARBA" id="ARBA00068548"/>
    </source>
</evidence>
<evidence type="ECO:0000256" key="13">
    <source>
        <dbReference type="ARBA" id="ARBA00080405"/>
    </source>
</evidence>
<proteinExistence type="inferred from homology"/>
<keyword evidence="9 14" id="KW-0472">Membrane</keyword>
<gene>
    <name evidence="16" type="ORF">BKA67DRAFT_652774</name>
</gene>
<keyword evidence="17" id="KW-1185">Reference proteome</keyword>
<dbReference type="SUPFAM" id="SSF47157">
    <property type="entry name" value="Mitochondrial import receptor subunit Tom20"/>
    <property type="match status" value="1"/>
</dbReference>
<comment type="subcellular location">
    <subcellularLocation>
        <location evidence="1">Mitochondrion outer membrane</location>
        <topology evidence="1">Single-pass membrane protein</topology>
    </subcellularLocation>
</comment>
<dbReference type="EMBL" id="JAGPXC010000001">
    <property type="protein sequence ID" value="KAH6659548.1"/>
    <property type="molecule type" value="Genomic_DNA"/>
</dbReference>
<protein>
    <recommendedName>
        <fullName evidence="11">Mitochondrial import receptor subunit TOM20</fullName>
    </recommendedName>
    <alternativeName>
        <fullName evidence="10">Mitochondrial 20 kDa outer membrane protein</fullName>
    </alternativeName>
    <alternativeName>
        <fullName evidence="12">Mitochondrial import receptor subunit tom20</fullName>
    </alternativeName>
    <alternativeName>
        <fullName evidence="13">Translocase of outer membrane 20 kDa subunit</fullName>
    </alternativeName>
</protein>
<dbReference type="InterPro" id="IPR002056">
    <property type="entry name" value="MAS20"/>
</dbReference>
<keyword evidence="3" id="KW-0813">Transport</keyword>
<evidence type="ECO:0000313" key="17">
    <source>
        <dbReference type="Proteomes" id="UP000758603"/>
    </source>
</evidence>